<evidence type="ECO:0000313" key="3">
    <source>
        <dbReference type="Proteomes" id="UP001359559"/>
    </source>
</evidence>
<reference evidence="2 3" key="1">
    <citation type="submission" date="2024-01" db="EMBL/GenBank/DDBJ databases">
        <title>The genomes of 5 underutilized Papilionoideae crops provide insights into root nodulation and disease resistance.</title>
        <authorList>
            <person name="Yuan L."/>
        </authorList>
    </citation>
    <scope>NUCLEOTIDE SEQUENCE [LARGE SCALE GENOMIC DNA]</scope>
    <source>
        <strain evidence="2">LY-2023</strain>
        <tissue evidence="2">Leaf</tissue>
    </source>
</reference>
<gene>
    <name evidence="2" type="ORF">RJT34_25210</name>
</gene>
<feature type="region of interest" description="Disordered" evidence="1">
    <location>
        <begin position="16"/>
        <end position="53"/>
    </location>
</feature>
<evidence type="ECO:0000313" key="2">
    <source>
        <dbReference type="EMBL" id="KAK7280148.1"/>
    </source>
</evidence>
<protein>
    <submittedName>
        <fullName evidence="2">Uncharacterized protein</fullName>
    </submittedName>
</protein>
<keyword evidence="3" id="KW-1185">Reference proteome</keyword>
<name>A0AAN9IGM7_CLITE</name>
<dbReference type="EMBL" id="JAYKXN010000006">
    <property type="protein sequence ID" value="KAK7280148.1"/>
    <property type="molecule type" value="Genomic_DNA"/>
</dbReference>
<proteinExistence type="predicted"/>
<dbReference type="Proteomes" id="UP001359559">
    <property type="component" value="Unassembled WGS sequence"/>
</dbReference>
<evidence type="ECO:0000256" key="1">
    <source>
        <dbReference type="SAM" id="MobiDB-lite"/>
    </source>
</evidence>
<dbReference type="AlphaFoldDB" id="A0AAN9IGM7"/>
<accession>A0AAN9IGM7</accession>
<sequence length="92" mass="10711">MTPTWQWAFIEKTSRFQRTSESDMAPIPRAPKREQTQSHGHGTSKERGPRNSCRSRNYYLSFGLIVTFARCGSFMTCKWVPPLKKFLKLTII</sequence>
<comment type="caution">
    <text evidence="2">The sequence shown here is derived from an EMBL/GenBank/DDBJ whole genome shotgun (WGS) entry which is preliminary data.</text>
</comment>
<organism evidence="2 3">
    <name type="scientific">Clitoria ternatea</name>
    <name type="common">Butterfly pea</name>
    <dbReference type="NCBI Taxonomy" id="43366"/>
    <lineage>
        <taxon>Eukaryota</taxon>
        <taxon>Viridiplantae</taxon>
        <taxon>Streptophyta</taxon>
        <taxon>Embryophyta</taxon>
        <taxon>Tracheophyta</taxon>
        <taxon>Spermatophyta</taxon>
        <taxon>Magnoliopsida</taxon>
        <taxon>eudicotyledons</taxon>
        <taxon>Gunneridae</taxon>
        <taxon>Pentapetalae</taxon>
        <taxon>rosids</taxon>
        <taxon>fabids</taxon>
        <taxon>Fabales</taxon>
        <taxon>Fabaceae</taxon>
        <taxon>Papilionoideae</taxon>
        <taxon>50 kb inversion clade</taxon>
        <taxon>NPAAA clade</taxon>
        <taxon>indigoferoid/millettioid clade</taxon>
        <taxon>Phaseoleae</taxon>
        <taxon>Clitoria</taxon>
    </lineage>
</organism>